<reference evidence="17" key="1">
    <citation type="journal article" date="2020" name="J Insects Food Feed">
        <title>The yellow mealworm (Tenebrio molitor) genome: a resource for the emerging insects as food and feed industry.</title>
        <authorList>
            <person name="Eriksson T."/>
            <person name="Andere A."/>
            <person name="Kelstrup H."/>
            <person name="Emery V."/>
            <person name="Picard C."/>
        </authorList>
    </citation>
    <scope>NUCLEOTIDE SEQUENCE</scope>
    <source>
        <strain evidence="17">Stoneville</strain>
        <tissue evidence="17">Whole head</tissue>
    </source>
</reference>
<keyword evidence="5" id="KW-0813">Transport</keyword>
<name>A0A8J6H8Z8_TENMO</name>
<dbReference type="GO" id="GO:0000813">
    <property type="term" value="C:ESCRT I complex"/>
    <property type="evidence" value="ECO:0007669"/>
    <property type="project" value="InterPro"/>
</dbReference>
<evidence type="ECO:0000256" key="1">
    <source>
        <dbReference type="ARBA" id="ARBA00004496"/>
    </source>
</evidence>
<dbReference type="InterPro" id="IPR023340">
    <property type="entry name" value="UMA"/>
</dbReference>
<feature type="domain" description="MABP" evidence="16">
    <location>
        <begin position="17"/>
        <end position="160"/>
    </location>
</feature>
<evidence type="ECO:0000256" key="4">
    <source>
        <dbReference type="ARBA" id="ARBA00017653"/>
    </source>
</evidence>
<dbReference type="GO" id="GO:0017124">
    <property type="term" value="F:SH3 domain binding"/>
    <property type="evidence" value="ECO:0007669"/>
    <property type="project" value="UniProtKB-KW"/>
</dbReference>
<evidence type="ECO:0000256" key="10">
    <source>
        <dbReference type="ARBA" id="ARBA00023136"/>
    </source>
</evidence>
<dbReference type="GO" id="GO:0015031">
    <property type="term" value="P:protein transport"/>
    <property type="evidence" value="ECO:0007669"/>
    <property type="project" value="UniProtKB-KW"/>
</dbReference>
<evidence type="ECO:0000256" key="5">
    <source>
        <dbReference type="ARBA" id="ARBA00022448"/>
    </source>
</evidence>
<dbReference type="EMBL" id="JABDTM020027746">
    <property type="protein sequence ID" value="KAH0810042.1"/>
    <property type="molecule type" value="Genomic_DNA"/>
</dbReference>
<dbReference type="InterPro" id="IPR018798">
    <property type="entry name" value="MVB12A/B"/>
</dbReference>
<evidence type="ECO:0000256" key="9">
    <source>
        <dbReference type="ARBA" id="ARBA00023036"/>
    </source>
</evidence>
<keyword evidence="8" id="KW-0653">Protein transport</keyword>
<comment type="function">
    <text evidence="13">Component of the ESCRT-I complex, a regulator of vesicular trafficking process. Required for the sorting of endocytic ubiquitinated cargos into multivesicular bodies.</text>
</comment>
<evidence type="ECO:0000256" key="12">
    <source>
        <dbReference type="ARBA" id="ARBA00033024"/>
    </source>
</evidence>
<evidence type="ECO:0000256" key="3">
    <source>
        <dbReference type="ARBA" id="ARBA00010432"/>
    </source>
</evidence>
<accession>A0A8J6H8Z8</accession>
<comment type="similarity">
    <text evidence="3">Belongs to the MVB12 family.</text>
</comment>
<reference evidence="17" key="2">
    <citation type="submission" date="2021-08" db="EMBL/GenBank/DDBJ databases">
        <authorList>
            <person name="Eriksson T."/>
        </authorList>
    </citation>
    <scope>NUCLEOTIDE SEQUENCE</scope>
    <source>
        <strain evidence="17">Stoneville</strain>
        <tissue evidence="17">Whole head</tissue>
    </source>
</reference>
<feature type="compositionally biased region" description="Pro residues" evidence="14">
    <location>
        <begin position="215"/>
        <end position="230"/>
    </location>
</feature>
<gene>
    <name evidence="17" type="ORF">GEV33_012745</name>
</gene>
<proteinExistence type="inferred from homology"/>
<comment type="caution">
    <text evidence="17">The sequence shown here is derived from an EMBL/GenBank/DDBJ whole genome shotgun (WGS) entry which is preliminary data.</text>
</comment>
<dbReference type="Gene3D" id="2.100.10.50">
    <property type="match status" value="1"/>
</dbReference>
<feature type="domain" description="UMA" evidence="15">
    <location>
        <begin position="246"/>
        <end position="293"/>
    </location>
</feature>
<dbReference type="PANTHER" id="PTHR31612">
    <property type="entry name" value="MULTIVESICULAR BODY SUBUNIT 12A"/>
    <property type="match status" value="1"/>
</dbReference>
<keyword evidence="7" id="KW-0967">Endosome</keyword>
<feature type="region of interest" description="Disordered" evidence="14">
    <location>
        <begin position="162"/>
        <end position="235"/>
    </location>
</feature>
<evidence type="ECO:0000259" key="15">
    <source>
        <dbReference type="PROSITE" id="PS51497"/>
    </source>
</evidence>
<dbReference type="GO" id="GO:0042058">
    <property type="term" value="P:regulation of epidermal growth factor receptor signaling pathway"/>
    <property type="evidence" value="ECO:0007669"/>
    <property type="project" value="TreeGrafter"/>
</dbReference>
<evidence type="ECO:0000256" key="13">
    <source>
        <dbReference type="ARBA" id="ARBA00053101"/>
    </source>
</evidence>
<feature type="compositionally biased region" description="Polar residues" evidence="14">
    <location>
        <begin position="162"/>
        <end position="175"/>
    </location>
</feature>
<dbReference type="GO" id="GO:0005829">
    <property type="term" value="C:cytosol"/>
    <property type="evidence" value="ECO:0007669"/>
    <property type="project" value="TreeGrafter"/>
</dbReference>
<evidence type="ECO:0000259" key="16">
    <source>
        <dbReference type="PROSITE" id="PS51498"/>
    </source>
</evidence>
<keyword evidence="18" id="KW-1185">Reference proteome</keyword>
<dbReference type="FunFam" id="2.100.10.50:FF:000002">
    <property type="entry name" value="Multivesicular body subunit 12B"/>
    <property type="match status" value="1"/>
</dbReference>
<dbReference type="GO" id="GO:0031902">
    <property type="term" value="C:late endosome membrane"/>
    <property type="evidence" value="ECO:0007669"/>
    <property type="project" value="UniProtKB-SubCell"/>
</dbReference>
<keyword evidence="6" id="KW-0963">Cytoplasm</keyword>
<dbReference type="AlphaFoldDB" id="A0A8J6H8Z8"/>
<dbReference type="PROSITE" id="PS51498">
    <property type="entry name" value="MABP"/>
    <property type="match status" value="1"/>
</dbReference>
<evidence type="ECO:0000256" key="7">
    <source>
        <dbReference type="ARBA" id="ARBA00022753"/>
    </source>
</evidence>
<evidence type="ECO:0000256" key="8">
    <source>
        <dbReference type="ARBA" id="ARBA00022927"/>
    </source>
</evidence>
<dbReference type="InterPro" id="IPR023341">
    <property type="entry name" value="MABP"/>
</dbReference>
<dbReference type="PROSITE" id="PS51497">
    <property type="entry name" value="UMA"/>
    <property type="match status" value="1"/>
</dbReference>
<protein>
    <recommendedName>
        <fullName evidence="4">Multivesicular body subunit 12A</fullName>
    </recommendedName>
    <alternativeName>
        <fullName evidence="12">ESCRT-I complex subunit MVB12A</fullName>
    </alternativeName>
    <alternativeName>
        <fullName evidence="11">Protein FAM125A</fullName>
    </alternativeName>
</protein>
<sequence>MLKSSAEHKILKLLPNNKPITAIQIVENLDKCPKGFHPISRTYDQDQDADLRESSIFKSSSARYLCVSKTEGLPDFVVQEIFVLTDKFNPPRGFSLLNRTVDSEQKAWKKKQLCYKLVNAKEAKVAITDIIVCSRLKKAPEGFKLAGELNGVTVCFKMGNVQDSQTSPDANSRNVAGSPPDRPSRPAPPLAGGGPMYPSIGTEGGDHDYEILKPPGYPTRPAPRPPPPVPRQNSATATTVSTVNNLDGVPFVINPKFLNSSTADRFQFPVIRAKTMQQILNEYDYPFSVERQT</sequence>
<dbReference type="GO" id="GO:0046755">
    <property type="term" value="P:viral budding"/>
    <property type="evidence" value="ECO:0007669"/>
    <property type="project" value="TreeGrafter"/>
</dbReference>
<dbReference type="PANTHER" id="PTHR31612:SF2">
    <property type="entry name" value="MULTIVESICULAR BODY SUBUNIT 12A"/>
    <property type="match status" value="1"/>
</dbReference>
<evidence type="ECO:0000313" key="17">
    <source>
        <dbReference type="EMBL" id="KAH0810042.1"/>
    </source>
</evidence>
<evidence type="ECO:0000256" key="11">
    <source>
        <dbReference type="ARBA" id="ARBA00033002"/>
    </source>
</evidence>
<dbReference type="GO" id="GO:0019075">
    <property type="term" value="P:virus maturation"/>
    <property type="evidence" value="ECO:0007669"/>
    <property type="project" value="TreeGrafter"/>
</dbReference>
<dbReference type="GO" id="GO:0032510">
    <property type="term" value="P:endosome to lysosome transport via multivesicular body sorting pathway"/>
    <property type="evidence" value="ECO:0007669"/>
    <property type="project" value="TreeGrafter"/>
</dbReference>
<dbReference type="Pfam" id="PF10240">
    <property type="entry name" value="DUF2464"/>
    <property type="match status" value="1"/>
</dbReference>
<evidence type="ECO:0000256" key="6">
    <source>
        <dbReference type="ARBA" id="ARBA00022490"/>
    </source>
</evidence>
<dbReference type="GO" id="GO:0032801">
    <property type="term" value="P:receptor catabolic process"/>
    <property type="evidence" value="ECO:0007669"/>
    <property type="project" value="TreeGrafter"/>
</dbReference>
<dbReference type="Proteomes" id="UP000719412">
    <property type="component" value="Unassembled WGS sequence"/>
</dbReference>
<keyword evidence="9" id="KW-0729">SH3-binding</keyword>
<dbReference type="InterPro" id="IPR040335">
    <property type="entry name" value="MVB12A"/>
</dbReference>
<evidence type="ECO:0000313" key="18">
    <source>
        <dbReference type="Proteomes" id="UP000719412"/>
    </source>
</evidence>
<evidence type="ECO:0000256" key="2">
    <source>
        <dbReference type="ARBA" id="ARBA00004633"/>
    </source>
</evidence>
<organism evidence="17 18">
    <name type="scientific">Tenebrio molitor</name>
    <name type="common">Yellow mealworm beetle</name>
    <dbReference type="NCBI Taxonomy" id="7067"/>
    <lineage>
        <taxon>Eukaryota</taxon>
        <taxon>Metazoa</taxon>
        <taxon>Ecdysozoa</taxon>
        <taxon>Arthropoda</taxon>
        <taxon>Hexapoda</taxon>
        <taxon>Insecta</taxon>
        <taxon>Pterygota</taxon>
        <taxon>Neoptera</taxon>
        <taxon>Endopterygota</taxon>
        <taxon>Coleoptera</taxon>
        <taxon>Polyphaga</taxon>
        <taxon>Cucujiformia</taxon>
        <taxon>Tenebrionidae</taxon>
        <taxon>Tenebrio</taxon>
    </lineage>
</organism>
<keyword evidence="10" id="KW-0472">Membrane</keyword>
<comment type="subcellular location">
    <subcellularLocation>
        <location evidence="1">Cytoplasm</location>
    </subcellularLocation>
    <subcellularLocation>
        <location evidence="2">Late endosome membrane</location>
        <topology evidence="2">Peripheral membrane protein</topology>
    </subcellularLocation>
</comment>
<evidence type="ECO:0000256" key="14">
    <source>
        <dbReference type="SAM" id="MobiDB-lite"/>
    </source>
</evidence>